<evidence type="ECO:0000313" key="7">
    <source>
        <dbReference type="EMBL" id="MDK9364300.1"/>
    </source>
</evidence>
<dbReference type="EMBL" id="JASSOM010000057">
    <property type="protein sequence ID" value="MDK9364300.1"/>
    <property type="molecule type" value="Genomic_DNA"/>
</dbReference>
<comment type="caution">
    <text evidence="7">The sequence shown here is derived from an EMBL/GenBank/DDBJ whole genome shotgun (WGS) entry which is preliminary data.</text>
</comment>
<protein>
    <submittedName>
        <fullName evidence="7">MipA/OmpV family protein</fullName>
    </submittedName>
</protein>
<evidence type="ECO:0000256" key="5">
    <source>
        <dbReference type="ARBA" id="ARBA00023237"/>
    </source>
</evidence>
<dbReference type="AlphaFoldDB" id="A0AAP4D6A7"/>
<keyword evidence="3 6" id="KW-0732">Signal</keyword>
<proteinExistence type="inferred from homology"/>
<evidence type="ECO:0000256" key="3">
    <source>
        <dbReference type="ARBA" id="ARBA00022729"/>
    </source>
</evidence>
<gene>
    <name evidence="7" type="ORF">QQF32_13965</name>
</gene>
<dbReference type="Pfam" id="PF06629">
    <property type="entry name" value="MipA"/>
    <property type="match status" value="1"/>
</dbReference>
<dbReference type="PANTHER" id="PTHR38776">
    <property type="entry name" value="MLTA-INTERACTING PROTEIN-RELATED"/>
    <property type="match status" value="1"/>
</dbReference>
<dbReference type="RefSeq" id="WP_285150986.1">
    <property type="nucleotide sequence ID" value="NZ_JASSOM010000057.1"/>
</dbReference>
<dbReference type="GO" id="GO:0009252">
    <property type="term" value="P:peptidoglycan biosynthetic process"/>
    <property type="evidence" value="ECO:0007669"/>
    <property type="project" value="TreeGrafter"/>
</dbReference>
<keyword evidence="4" id="KW-0472">Membrane</keyword>
<dbReference type="Gene3D" id="2.40.160.20">
    <property type="match status" value="1"/>
</dbReference>
<name>A0AAP4D6A7_9ENTR</name>
<feature type="signal peptide" evidence="6">
    <location>
        <begin position="1"/>
        <end position="21"/>
    </location>
</feature>
<accession>A0AAP4D6A7</accession>
<evidence type="ECO:0000313" key="8">
    <source>
        <dbReference type="Proteomes" id="UP001223214"/>
    </source>
</evidence>
<dbReference type="PANTHER" id="PTHR38776:SF1">
    <property type="entry name" value="MLTA-INTERACTING PROTEIN-RELATED"/>
    <property type="match status" value="1"/>
</dbReference>
<evidence type="ECO:0000256" key="4">
    <source>
        <dbReference type="ARBA" id="ARBA00023136"/>
    </source>
</evidence>
<evidence type="ECO:0000256" key="6">
    <source>
        <dbReference type="SAM" id="SignalP"/>
    </source>
</evidence>
<dbReference type="Proteomes" id="UP001223214">
    <property type="component" value="Unassembled WGS sequence"/>
</dbReference>
<comment type="similarity">
    <text evidence="2">Belongs to the MipA/OmpV family.</text>
</comment>
<dbReference type="InterPro" id="IPR010583">
    <property type="entry name" value="MipA"/>
</dbReference>
<organism evidence="7 8">
    <name type="scientific">Lelliottia wanjuensis</name>
    <dbReference type="NCBI Taxonomy" id="3050585"/>
    <lineage>
        <taxon>Bacteria</taxon>
        <taxon>Pseudomonadati</taxon>
        <taxon>Pseudomonadota</taxon>
        <taxon>Gammaproteobacteria</taxon>
        <taxon>Enterobacterales</taxon>
        <taxon>Enterobacteriaceae</taxon>
        <taxon>Lelliottia</taxon>
    </lineage>
</organism>
<dbReference type="GO" id="GO:0009279">
    <property type="term" value="C:cell outer membrane"/>
    <property type="evidence" value="ECO:0007669"/>
    <property type="project" value="UniProtKB-SubCell"/>
</dbReference>
<comment type="subcellular location">
    <subcellularLocation>
        <location evidence="1">Cell outer membrane</location>
    </subcellularLocation>
</comment>
<evidence type="ECO:0000256" key="1">
    <source>
        <dbReference type="ARBA" id="ARBA00004442"/>
    </source>
</evidence>
<sequence>MIIKKNLLITATLFFASSAMAGEFSLGAGAVFNESPYKGYNENTTAVPLISYEGDNFYVRQTTAGWAFWKDSKNELSLTASWMPLHFDPDDNDDHAMKQLDERKASVFVGGAYYRHESWGSLKFGVAGDAMDESGGVVGEITYFHPIRMERLTLIPAVGVFYYDESFNDYYYGVSGKESRHSGLNEYSAGDSWNPYVALTAKYQLTQNLFLNASAAYTVLPDDVKNSSMVDRDDSFVLMTGVSWRF</sequence>
<evidence type="ECO:0000256" key="2">
    <source>
        <dbReference type="ARBA" id="ARBA00005722"/>
    </source>
</evidence>
<keyword evidence="5" id="KW-0998">Cell outer membrane</keyword>
<reference evidence="7 8" key="1">
    <citation type="submission" date="2023-06" db="EMBL/GenBank/DDBJ databases">
        <title>Identification and characterization of antibiotic-resistant Gram-negative bacteria.</title>
        <authorList>
            <person name="Cho G.-S."/>
            <person name="Lee J."/>
            <person name="Tai E."/>
            <person name="Jeong S."/>
            <person name="Kim I."/>
            <person name="Kim B.-E."/>
            <person name="Jeong M.-I."/>
            <person name="Oh K.-K."/>
            <person name="Franz C.M.A.P."/>
        </authorList>
    </citation>
    <scope>NUCLEOTIDE SEQUENCE [LARGE SCALE GENOMIC DNA]</scope>
    <source>
        <strain evidence="7 8">V106_12</strain>
    </source>
</reference>
<feature type="chain" id="PRO_5043045787" evidence="6">
    <location>
        <begin position="22"/>
        <end position="246"/>
    </location>
</feature>
<keyword evidence="8" id="KW-1185">Reference proteome</keyword>